<dbReference type="Pfam" id="PF12796">
    <property type="entry name" value="Ank_2"/>
    <property type="match status" value="6"/>
</dbReference>
<dbReference type="Proteomes" id="UP000675881">
    <property type="component" value="Chromosome 6"/>
</dbReference>
<evidence type="ECO:0000256" key="1">
    <source>
        <dbReference type="ARBA" id="ARBA00004123"/>
    </source>
</evidence>
<evidence type="ECO:0000256" key="2">
    <source>
        <dbReference type="ARBA" id="ARBA00022676"/>
    </source>
</evidence>
<dbReference type="PROSITE" id="PS51060">
    <property type="entry name" value="PARP_ALPHA_HD"/>
    <property type="match status" value="1"/>
</dbReference>
<sequence length="1785" mass="202604">MVLTSSVDRVPASSIIRKSKMSRVQGNSYSMTLSELKKNKDYGTKFVKELGEIPEQDEDTNKVSSKVKRVKVKIDKTNPNWRLKPLDHVTVYDSDPFFESTSMDFPFISTTHHISSLTIRRSLANDMVPMMYAIMAEDRDAIKILVSEEASNKSRAPSPIQMIETTSTGIYNYRSLGIKNIRQIEASRGGREGNNALTKDDTKSKSDLNTFVLSKKLSVDFFEFLIEEKVVSVSTYSKRWKRGTKGMRETSVIKKGNESITPLHLACLNPNVNVLKSLLSVSSNLWIEDSHKRSLIHYAAACTKGLDALKYLFSKSVSLEVPDKEGYTPLIIASNIENVKAMEFIILNLSKDNEFDSKVGIGGVDRALKNSWCPIHLAAVDNKFKSLKVLLKHKARVDKPLNTKYGKLTALMLASGMGNLEMVKFLVEHGQAKVEALDKFKRSALTHAVMNGAANVASYLLKLGADSDRKDSSGNSNLHYACAYGWYHCAVLLLETGAVPDPNIWTQKSETLRISMKHPRGTYFEFLTFCWKKKKLFPTKELRLNIQVFGCNENGYAKNLIDMEKFRLNNSNLLFDICRIYANFPIINHKDFEGYSICAYNCLWELARDILSNFLKKFEPNLRKSVEKNKQIGEISAHSILLNANNEPLVNPENSYFKPAFEILCEYDKDFEAIDCDGITCLIRSIRSNNMVEFKNYIAKGANIFAVHEELNPMVYEEDRKDAQGLCCRDPLVETIISGNMEMFNTLLKAGAVLPITKLPIYPIFIVAVDKVINDRNNTDRMGILEQILALCKLQNDTTVDGFNALHLSINNSTDDFNINLEIESLLFKCGVNPVLQDSFGRIPLHYAFIKNYFKKSVRSEYKFIPGKGNNLSTIDPIEVVSMTIDGMQGKLVDTVDENGSSPLHYASYRGSTVCCMLLVDHNADINRMDRFGNTPLAYAIIGKHEATTITLLQKGANVNCKVHINPFLMGFSETQIVEKDVNQSNAFKFLPSHFKKPAKSQFPMTLFQLSLLNGWLGVSYLILERMEKHGLRIAEALEVAFKLNKLQLAKKLTLKQLDNSKLCELVDNKRNLISSMIKVVGNSSKDNLLIEFIFNHLYKAGNKLQHKDIFGCTVLHYGCLTNNIDILKLILSYFESKHIINEKDNNGRTPLVATLWKCPLESSLVLVKELLSRGADPNGCCNFKKFDYLHNDSHPSTVNLTYEDIRNAELTELTTPLIIAINFKCRSLIDLLLEHGVDVNLRDGKGRTPLMIAVKSNDLDFIKYFLNASISHIGSNLNNTPPLSKKRKFQKIMKLDIQAKDVEGYNVGHHALFRNSLFDASHDNVESNFPYNIVKDAQAMFDILSNKSCDENKKGDELDDNKNPRSVTGLTLKSGFLFQGYTALLSKICGDHGEWGIYNFYRMQIWKDQLKELYVSLHKLGKMGRCCKTGNDWSNRHEFVPKLNKYRQLDIKSFIKKSRPKIMFDLMTDLPSKLPEEVQTSIKHISNVAMYKNAYYNLGIDDHVIPFGQISRTNIQKAKTLLEEIQTLILEKKGLKDINDEPNVSNTKIVPILTEFVLESEIRITSYLLEFEFAERVLLGAQYRKKEINPLDYIYNALSVELTPMKADDYMMDAIFKVSRKGNNSMSVDEFLGAPPKLLWHGTKCINLLSILNVGLVINPPYAERSGDTFGKGIYTADVYDKSFGYCDQNSRYSYMFLCKAALGKTFERDNWRKNNENSKDVFNSTSILGLYEPLSRDELYLRNGVRIPTGKITEHVTNKYRCFNYNEFIIKEESRLSTDYLVN</sequence>
<keyword evidence="5" id="KW-0677">Repeat</keyword>
<evidence type="ECO:0000256" key="8">
    <source>
        <dbReference type="ARBA" id="ARBA00023242"/>
    </source>
</evidence>
<dbReference type="Pfam" id="PF02877">
    <property type="entry name" value="PARP_reg"/>
    <property type="match status" value="1"/>
</dbReference>
<dbReference type="InterPro" id="IPR036930">
    <property type="entry name" value="WGR_dom_sf"/>
</dbReference>
<dbReference type="GO" id="GO:0005634">
    <property type="term" value="C:nucleus"/>
    <property type="evidence" value="ECO:0007669"/>
    <property type="project" value="UniProtKB-SubCell"/>
</dbReference>
<dbReference type="OrthoDB" id="429950at2759"/>
<dbReference type="SUPFAM" id="SSF47587">
    <property type="entry name" value="Domain of poly(ADP-ribose) polymerase"/>
    <property type="match status" value="1"/>
</dbReference>
<gene>
    <name evidence="9" type="ORF">LSAA_11103</name>
</gene>
<dbReference type="Pfam" id="PF00644">
    <property type="entry name" value="PARP"/>
    <property type="match status" value="1"/>
</dbReference>
<keyword evidence="7" id="KW-0040">ANK repeat</keyword>
<evidence type="ECO:0000313" key="10">
    <source>
        <dbReference type="Proteomes" id="UP000675881"/>
    </source>
</evidence>
<dbReference type="InterPro" id="IPR002110">
    <property type="entry name" value="Ankyrin_rpt"/>
</dbReference>
<dbReference type="SUPFAM" id="SSF48403">
    <property type="entry name" value="Ankyrin repeat"/>
    <property type="match status" value="4"/>
</dbReference>
<dbReference type="PROSITE" id="PS50088">
    <property type="entry name" value="ANK_REPEAT"/>
    <property type="match status" value="6"/>
</dbReference>
<dbReference type="Gene3D" id="1.20.142.10">
    <property type="entry name" value="Poly(ADP-ribose) polymerase, regulatory domain"/>
    <property type="match status" value="1"/>
</dbReference>
<protein>
    <submittedName>
        <fullName evidence="9">(salmon louse) hypothetical protein</fullName>
    </submittedName>
</protein>
<dbReference type="InterPro" id="IPR004102">
    <property type="entry name" value="Poly(ADP-ribose)pol_reg_dom"/>
</dbReference>
<accession>A0A7R8D3F3</accession>
<dbReference type="SUPFAM" id="SSF142921">
    <property type="entry name" value="WGR domain-like"/>
    <property type="match status" value="1"/>
</dbReference>
<keyword evidence="6" id="KW-0520">NAD</keyword>
<dbReference type="SMART" id="SM00248">
    <property type="entry name" value="ANK"/>
    <property type="match status" value="17"/>
</dbReference>
<dbReference type="GO" id="GO:0003950">
    <property type="term" value="F:NAD+ poly-ADP-ribosyltransferase activity"/>
    <property type="evidence" value="ECO:0007669"/>
    <property type="project" value="UniProtKB-UniRule"/>
</dbReference>
<keyword evidence="2" id="KW-0328">Glycosyltransferase</keyword>
<keyword evidence="8" id="KW-0539">Nucleus</keyword>
<dbReference type="EMBL" id="HG994585">
    <property type="protein sequence ID" value="CAF2984241.1"/>
    <property type="molecule type" value="Genomic_DNA"/>
</dbReference>
<dbReference type="Gene3D" id="1.25.40.20">
    <property type="entry name" value="Ankyrin repeat-containing domain"/>
    <property type="match status" value="3"/>
</dbReference>
<keyword evidence="4" id="KW-0548">Nucleotidyltransferase</keyword>
<dbReference type="InterPro" id="IPR036616">
    <property type="entry name" value="Poly(ADP-ribose)pol_reg_dom_sf"/>
</dbReference>
<dbReference type="InterPro" id="IPR036770">
    <property type="entry name" value="Ankyrin_rpt-contain_sf"/>
</dbReference>
<organism evidence="9 10">
    <name type="scientific">Lepeophtheirus salmonis</name>
    <name type="common">Salmon louse</name>
    <name type="synonym">Caligus salmonis</name>
    <dbReference type="NCBI Taxonomy" id="72036"/>
    <lineage>
        <taxon>Eukaryota</taxon>
        <taxon>Metazoa</taxon>
        <taxon>Ecdysozoa</taxon>
        <taxon>Arthropoda</taxon>
        <taxon>Crustacea</taxon>
        <taxon>Multicrustacea</taxon>
        <taxon>Hexanauplia</taxon>
        <taxon>Copepoda</taxon>
        <taxon>Siphonostomatoida</taxon>
        <taxon>Caligidae</taxon>
        <taxon>Lepeophtheirus</taxon>
    </lineage>
</organism>
<dbReference type="InterPro" id="IPR012317">
    <property type="entry name" value="Poly(ADP-ribose)pol_cat_dom"/>
</dbReference>
<dbReference type="PANTHER" id="PTHR24198">
    <property type="entry name" value="ANKYRIN REPEAT AND PROTEIN KINASE DOMAIN-CONTAINING PROTEIN"/>
    <property type="match status" value="1"/>
</dbReference>
<evidence type="ECO:0000256" key="5">
    <source>
        <dbReference type="ARBA" id="ARBA00022737"/>
    </source>
</evidence>
<dbReference type="PANTHER" id="PTHR24198:SF165">
    <property type="entry name" value="ANKYRIN REPEAT-CONTAINING PROTEIN-RELATED"/>
    <property type="match status" value="1"/>
</dbReference>
<reference evidence="9" key="1">
    <citation type="submission" date="2021-02" db="EMBL/GenBank/DDBJ databases">
        <authorList>
            <person name="Bekaert M."/>
        </authorList>
    </citation>
    <scope>NUCLEOTIDE SEQUENCE</scope>
    <source>
        <strain evidence="9">IoA-00</strain>
    </source>
</reference>
<dbReference type="Gene3D" id="3.90.228.10">
    <property type="match status" value="1"/>
</dbReference>
<dbReference type="PROSITE" id="PS50297">
    <property type="entry name" value="ANK_REP_REGION"/>
    <property type="match status" value="4"/>
</dbReference>
<dbReference type="PROSITE" id="PS51059">
    <property type="entry name" value="PARP_CATALYTIC"/>
    <property type="match status" value="1"/>
</dbReference>
<evidence type="ECO:0000313" key="9">
    <source>
        <dbReference type="EMBL" id="CAF2984241.1"/>
    </source>
</evidence>
<keyword evidence="3" id="KW-0808">Transferase</keyword>
<evidence type="ECO:0000256" key="7">
    <source>
        <dbReference type="ARBA" id="ARBA00023043"/>
    </source>
</evidence>
<evidence type="ECO:0000256" key="6">
    <source>
        <dbReference type="ARBA" id="ARBA00023027"/>
    </source>
</evidence>
<evidence type="ECO:0000256" key="3">
    <source>
        <dbReference type="ARBA" id="ARBA00022679"/>
    </source>
</evidence>
<keyword evidence="10" id="KW-1185">Reference proteome</keyword>
<dbReference type="SUPFAM" id="SSF56399">
    <property type="entry name" value="ADP-ribosylation"/>
    <property type="match status" value="1"/>
</dbReference>
<dbReference type="GO" id="GO:0016779">
    <property type="term" value="F:nucleotidyltransferase activity"/>
    <property type="evidence" value="ECO:0007669"/>
    <property type="project" value="UniProtKB-KW"/>
</dbReference>
<proteinExistence type="predicted"/>
<name>A0A7R8D3F3_LEPSM</name>
<evidence type="ECO:0000256" key="4">
    <source>
        <dbReference type="ARBA" id="ARBA00022695"/>
    </source>
</evidence>
<comment type="subcellular location">
    <subcellularLocation>
        <location evidence="1">Nucleus</location>
    </subcellularLocation>
</comment>